<dbReference type="AlphaFoldDB" id="A0A067P8S8"/>
<reference evidence="5" key="1">
    <citation type="journal article" date="2014" name="Proc. Natl. Acad. Sci. U.S.A.">
        <title>Extensive sampling of basidiomycete genomes demonstrates inadequacy of the white-rot/brown-rot paradigm for wood decay fungi.</title>
        <authorList>
            <person name="Riley R."/>
            <person name="Salamov A.A."/>
            <person name="Brown D.W."/>
            <person name="Nagy L.G."/>
            <person name="Floudas D."/>
            <person name="Held B.W."/>
            <person name="Levasseur A."/>
            <person name="Lombard V."/>
            <person name="Morin E."/>
            <person name="Otillar R."/>
            <person name="Lindquist E.A."/>
            <person name="Sun H."/>
            <person name="LaButti K.M."/>
            <person name="Schmutz J."/>
            <person name="Jabbour D."/>
            <person name="Luo H."/>
            <person name="Baker S.E."/>
            <person name="Pisabarro A.G."/>
            <person name="Walton J.D."/>
            <person name="Blanchette R.A."/>
            <person name="Henrissat B."/>
            <person name="Martin F."/>
            <person name="Cullen D."/>
            <person name="Hibbett D.S."/>
            <person name="Grigoriev I.V."/>
        </authorList>
    </citation>
    <scope>NUCLEOTIDE SEQUENCE [LARGE SCALE GENOMIC DNA]</scope>
    <source>
        <strain evidence="5">MUCL 33604</strain>
    </source>
</reference>
<keyword evidence="5" id="KW-1185">Reference proteome</keyword>
<name>A0A067P8S8_9AGAM</name>
<keyword evidence="3" id="KW-0732">Signal</keyword>
<organism evidence="4 5">
    <name type="scientific">Jaapia argillacea MUCL 33604</name>
    <dbReference type="NCBI Taxonomy" id="933084"/>
    <lineage>
        <taxon>Eukaryota</taxon>
        <taxon>Fungi</taxon>
        <taxon>Dikarya</taxon>
        <taxon>Basidiomycota</taxon>
        <taxon>Agaricomycotina</taxon>
        <taxon>Agaricomycetes</taxon>
        <taxon>Agaricomycetidae</taxon>
        <taxon>Jaapiales</taxon>
        <taxon>Jaapiaceae</taxon>
        <taxon>Jaapia</taxon>
    </lineage>
</organism>
<keyword evidence="2" id="KW-0812">Transmembrane</keyword>
<protein>
    <submittedName>
        <fullName evidence="4">Uncharacterized protein</fullName>
    </submittedName>
</protein>
<feature type="signal peptide" evidence="3">
    <location>
        <begin position="1"/>
        <end position="19"/>
    </location>
</feature>
<evidence type="ECO:0000256" key="3">
    <source>
        <dbReference type="SAM" id="SignalP"/>
    </source>
</evidence>
<feature type="region of interest" description="Disordered" evidence="1">
    <location>
        <begin position="108"/>
        <end position="127"/>
    </location>
</feature>
<keyword evidence="2" id="KW-0472">Membrane</keyword>
<dbReference type="HOGENOM" id="CLU_1563097_0_0_1"/>
<evidence type="ECO:0000256" key="1">
    <source>
        <dbReference type="SAM" id="MobiDB-lite"/>
    </source>
</evidence>
<dbReference type="Proteomes" id="UP000027265">
    <property type="component" value="Unassembled WGS sequence"/>
</dbReference>
<gene>
    <name evidence="4" type="ORF">JAAARDRAFT_41453</name>
</gene>
<evidence type="ECO:0000313" key="5">
    <source>
        <dbReference type="Proteomes" id="UP000027265"/>
    </source>
</evidence>
<keyword evidence="2" id="KW-1133">Transmembrane helix</keyword>
<dbReference type="InParanoid" id="A0A067P8S8"/>
<accession>A0A067P8S8</accession>
<feature type="chain" id="PRO_5001642965" evidence="3">
    <location>
        <begin position="20"/>
        <end position="171"/>
    </location>
</feature>
<evidence type="ECO:0000313" key="4">
    <source>
        <dbReference type="EMBL" id="KDQ51184.1"/>
    </source>
</evidence>
<sequence>MSLNPSVLFLLFFAASANAHMMGGSSYSWGGGPVAGTIIGGIVFLMILFLIFYCCFILICCPHRRTYAAVPRYRGASSPWGRWVYTGAQPASAPGPVEAEYGRQSYGNGHYRDSSESGHVYKSPQQPLPAHINPPPPGLEQVSHYQFPTSTPCLRLLLRMARSHLPIIPNL</sequence>
<proteinExistence type="predicted"/>
<feature type="transmembrane region" description="Helical" evidence="2">
    <location>
        <begin position="35"/>
        <end position="59"/>
    </location>
</feature>
<evidence type="ECO:0000256" key="2">
    <source>
        <dbReference type="SAM" id="Phobius"/>
    </source>
</evidence>
<dbReference type="EMBL" id="KL197751">
    <property type="protein sequence ID" value="KDQ51184.1"/>
    <property type="molecule type" value="Genomic_DNA"/>
</dbReference>